<evidence type="ECO:0000313" key="3">
    <source>
        <dbReference type="EMBL" id="VTS00346.1"/>
    </source>
</evidence>
<dbReference type="GO" id="GO:0016787">
    <property type="term" value="F:hydrolase activity"/>
    <property type="evidence" value="ECO:0007669"/>
    <property type="project" value="UniProtKB-KW"/>
</dbReference>
<feature type="domain" description="AB hydrolase-1" evidence="2">
    <location>
        <begin position="98"/>
        <end position="237"/>
    </location>
</feature>
<reference evidence="3 4" key="1">
    <citation type="submission" date="2019-05" db="EMBL/GenBank/DDBJ databases">
        <authorList>
            <consortium name="Science for Life Laboratories"/>
        </authorList>
    </citation>
    <scope>NUCLEOTIDE SEQUENCE [LARGE SCALE GENOMIC DNA]</scope>
    <source>
        <strain evidence="3">Soil9</strain>
    </source>
</reference>
<accession>A0A6P2DF53</accession>
<protein>
    <recommendedName>
        <fullName evidence="2">AB hydrolase-1 domain-containing protein</fullName>
    </recommendedName>
</protein>
<dbReference type="InterPro" id="IPR029058">
    <property type="entry name" value="AB_hydrolase_fold"/>
</dbReference>
<keyword evidence="4" id="KW-1185">Reference proteome</keyword>
<dbReference type="PANTHER" id="PTHR47381">
    <property type="entry name" value="ALPHA/BETA-HYDROLASES SUPERFAMILY PROTEIN"/>
    <property type="match status" value="1"/>
</dbReference>
<dbReference type="Gene3D" id="3.40.50.1820">
    <property type="entry name" value="alpha/beta hydrolase"/>
    <property type="match status" value="1"/>
</dbReference>
<evidence type="ECO:0000313" key="4">
    <source>
        <dbReference type="Proteomes" id="UP000464178"/>
    </source>
</evidence>
<dbReference type="AlphaFoldDB" id="A0A6P2DF53"/>
<dbReference type="InterPro" id="IPR000073">
    <property type="entry name" value="AB_hydrolase_1"/>
</dbReference>
<name>A0A6P2DF53_9BACT</name>
<organism evidence="3 4">
    <name type="scientific">Gemmata massiliana</name>
    <dbReference type="NCBI Taxonomy" id="1210884"/>
    <lineage>
        <taxon>Bacteria</taxon>
        <taxon>Pseudomonadati</taxon>
        <taxon>Planctomycetota</taxon>
        <taxon>Planctomycetia</taxon>
        <taxon>Gemmatales</taxon>
        <taxon>Gemmataceae</taxon>
        <taxon>Gemmata</taxon>
    </lineage>
</organism>
<dbReference type="KEGG" id="gms:SOIL9_82150"/>
<dbReference type="Pfam" id="PF00561">
    <property type="entry name" value="Abhydrolase_1"/>
    <property type="match status" value="1"/>
</dbReference>
<dbReference type="Proteomes" id="UP000464178">
    <property type="component" value="Chromosome"/>
</dbReference>
<proteinExistence type="predicted"/>
<dbReference type="PANTHER" id="PTHR47381:SF3">
    <property type="entry name" value="ALPHA_BETA-HYDROLASES SUPERFAMILY PROTEIN"/>
    <property type="match status" value="1"/>
</dbReference>
<dbReference type="EMBL" id="LR593886">
    <property type="protein sequence ID" value="VTS00346.1"/>
    <property type="molecule type" value="Genomic_DNA"/>
</dbReference>
<dbReference type="SUPFAM" id="SSF53474">
    <property type="entry name" value="alpha/beta-Hydrolases"/>
    <property type="match status" value="1"/>
</dbReference>
<feature type="chain" id="PRO_5026844773" description="AB hydrolase-1 domain-containing protein" evidence="1">
    <location>
        <begin position="24"/>
        <end position="361"/>
    </location>
</feature>
<gene>
    <name evidence="3" type="ORF">SOIL9_82150</name>
</gene>
<sequence>MFSPRLVVLALVFAPLGPQSARADAAIPLSPEKAKSAFLKALDRPKVPADVREAGNPVEKGNLVYSRWSFASEKKADDTVERVPVLMVAPAGAKNKLPVMIVLHGTGGNKESAQPWLEDFAKRGIIGIAIDARYHGERSRGKKGSEAYVAAITKAWQTPTGKPMEHPFYYDTVWDLWRLVDVLEARNDVNPKHIGMLGISMGGIQTWLAASVDDRVTVAASLIGVQSFKWSLDNDKWQGRANTIKQTHEAVAKDLGEPAINKRVCYELWSKVIPGILDDYDCPNLLPLFAANSRALFIANGDMDPNCPIEGAKIAMRAAENAYAKINAKDRLVVRVNAGVGHKVTDDDRKSAIEFCTKWLK</sequence>
<dbReference type="RefSeq" id="WP_162672144.1">
    <property type="nucleotide sequence ID" value="NZ_LR593886.1"/>
</dbReference>
<evidence type="ECO:0000259" key="2">
    <source>
        <dbReference type="Pfam" id="PF00561"/>
    </source>
</evidence>
<keyword evidence="3" id="KW-0378">Hydrolase</keyword>
<keyword evidence="1" id="KW-0732">Signal</keyword>
<feature type="signal peptide" evidence="1">
    <location>
        <begin position="1"/>
        <end position="23"/>
    </location>
</feature>
<evidence type="ECO:0000256" key="1">
    <source>
        <dbReference type="SAM" id="SignalP"/>
    </source>
</evidence>